<dbReference type="PANTHER" id="PTHR33112:SF8">
    <property type="entry name" value="HETEROKARYON INCOMPATIBILITY DOMAIN-CONTAINING PROTEIN"/>
    <property type="match status" value="1"/>
</dbReference>
<protein>
    <recommendedName>
        <fullName evidence="1">Heterokaryon incompatibility domain-containing protein</fullName>
    </recommendedName>
</protein>
<gene>
    <name evidence="2" type="ORF">OIDMADRAFT_57839</name>
</gene>
<evidence type="ECO:0000313" key="2">
    <source>
        <dbReference type="EMBL" id="KIM97205.1"/>
    </source>
</evidence>
<dbReference type="AlphaFoldDB" id="A0A0C3GM62"/>
<dbReference type="Pfam" id="PF06985">
    <property type="entry name" value="HET"/>
    <property type="match status" value="1"/>
</dbReference>
<keyword evidence="3" id="KW-1185">Reference proteome</keyword>
<dbReference type="Proteomes" id="UP000054321">
    <property type="component" value="Unassembled WGS sequence"/>
</dbReference>
<reference evidence="2 3" key="1">
    <citation type="submission" date="2014-04" db="EMBL/GenBank/DDBJ databases">
        <authorList>
            <consortium name="DOE Joint Genome Institute"/>
            <person name="Kuo A."/>
            <person name="Martino E."/>
            <person name="Perotto S."/>
            <person name="Kohler A."/>
            <person name="Nagy L.G."/>
            <person name="Floudas D."/>
            <person name="Copeland A."/>
            <person name="Barry K.W."/>
            <person name="Cichocki N."/>
            <person name="Veneault-Fourrey C."/>
            <person name="LaButti K."/>
            <person name="Lindquist E.A."/>
            <person name="Lipzen A."/>
            <person name="Lundell T."/>
            <person name="Morin E."/>
            <person name="Murat C."/>
            <person name="Sun H."/>
            <person name="Tunlid A."/>
            <person name="Henrissat B."/>
            <person name="Grigoriev I.V."/>
            <person name="Hibbett D.S."/>
            <person name="Martin F."/>
            <person name="Nordberg H.P."/>
            <person name="Cantor M.N."/>
            <person name="Hua S.X."/>
        </authorList>
    </citation>
    <scope>NUCLEOTIDE SEQUENCE [LARGE SCALE GENOMIC DNA]</scope>
    <source>
        <strain evidence="2 3">Zn</strain>
    </source>
</reference>
<dbReference type="OrthoDB" id="2958217at2759"/>
<feature type="domain" description="Heterokaryon incompatibility" evidence="1">
    <location>
        <begin position="217"/>
        <end position="369"/>
    </location>
</feature>
<evidence type="ECO:0000313" key="3">
    <source>
        <dbReference type="Proteomes" id="UP000054321"/>
    </source>
</evidence>
<name>A0A0C3GM62_OIDMZ</name>
<organism evidence="2 3">
    <name type="scientific">Oidiodendron maius (strain Zn)</name>
    <dbReference type="NCBI Taxonomy" id="913774"/>
    <lineage>
        <taxon>Eukaryota</taxon>
        <taxon>Fungi</taxon>
        <taxon>Dikarya</taxon>
        <taxon>Ascomycota</taxon>
        <taxon>Pezizomycotina</taxon>
        <taxon>Leotiomycetes</taxon>
        <taxon>Leotiomycetes incertae sedis</taxon>
        <taxon>Myxotrichaceae</taxon>
        <taxon>Oidiodendron</taxon>
    </lineage>
</organism>
<evidence type="ECO:0000259" key="1">
    <source>
        <dbReference type="Pfam" id="PF06985"/>
    </source>
</evidence>
<dbReference type="HOGENOM" id="CLU_002639_3_0_1"/>
<accession>A0A0C3GM62</accession>
<dbReference type="PANTHER" id="PTHR33112">
    <property type="entry name" value="DOMAIN PROTEIN, PUTATIVE-RELATED"/>
    <property type="match status" value="1"/>
</dbReference>
<reference evidence="3" key="2">
    <citation type="submission" date="2015-01" db="EMBL/GenBank/DDBJ databases">
        <title>Evolutionary Origins and Diversification of the Mycorrhizal Mutualists.</title>
        <authorList>
            <consortium name="DOE Joint Genome Institute"/>
            <consortium name="Mycorrhizal Genomics Consortium"/>
            <person name="Kohler A."/>
            <person name="Kuo A."/>
            <person name="Nagy L.G."/>
            <person name="Floudas D."/>
            <person name="Copeland A."/>
            <person name="Barry K.W."/>
            <person name="Cichocki N."/>
            <person name="Veneault-Fourrey C."/>
            <person name="LaButti K."/>
            <person name="Lindquist E.A."/>
            <person name="Lipzen A."/>
            <person name="Lundell T."/>
            <person name="Morin E."/>
            <person name="Murat C."/>
            <person name="Riley R."/>
            <person name="Ohm R."/>
            <person name="Sun H."/>
            <person name="Tunlid A."/>
            <person name="Henrissat B."/>
            <person name="Grigoriev I.V."/>
            <person name="Hibbett D.S."/>
            <person name="Martin F."/>
        </authorList>
    </citation>
    <scope>NUCLEOTIDE SEQUENCE [LARGE SCALE GENOMIC DNA]</scope>
    <source>
        <strain evidence="3">Zn</strain>
    </source>
</reference>
<dbReference type="EMBL" id="KN832882">
    <property type="protein sequence ID" value="KIM97205.1"/>
    <property type="molecule type" value="Genomic_DNA"/>
</dbReference>
<sequence>MQAKEEDQSTFPETKTYSHLCSLCQAIFDNANEIAEEHRPSPDLIPFPFDKPTFAHHQSDSTLKKSAVEKCYICVRLINWFSKNPVMQPDDLSCPVNIRYSLTTAFCKDLKQINVWFIEGDKLSPVAPDLPIGRYVALPSREARRYIHDCDMQEPSPGTNGLFLAKQCLAYCRRVHKACSVERSSTLPTRLVKVEKIDSKISAHLCDGASLDSKTEYITLSHCWGGISFMTLTVENMEQMRKSIPIEKLSRVFQDALKVTVELGFKYIWIDSLCIIQNSAAGADWLAESTTMNRVYRDCVLNISATGFKDGQEGLFVSTQPREVIPPNIDFTRLARQGCPTDYTIVYTNEWADDVSRGPLGQRGWVYQEQVLAPRVIHFGRRQVFWECQVAAASQAFPHGWIPTHAIQNLKRKISIPTTLQANSAPEKLYLQWQTAVRDYTHRNLTYDTDKLPALSGLAEVFKHHLNDEYVAGLWKNNLLYDLLWHGSGNFKETVSYLAPTWSWACIDGPITFPGIGKSDTKWRPIAYVRHVMVKPLTSTVTGQLIGGHLRLSGFLIKPDIREFPNEIGRSLRSLRFNFRTKFTSDGPNADEQNMGFYPAAEGIGMVDLQMDPSIDNLREAKDPILMPLFYNEAHDRDAGATQGLVLRRKDANSGCYTKIGTFTLFPHDLHWKLLSSSQARELQYYESCVEIPWEGPRHYICTVKIL</sequence>
<dbReference type="InterPro" id="IPR010730">
    <property type="entry name" value="HET"/>
</dbReference>
<dbReference type="InParanoid" id="A0A0C3GM62"/>
<proteinExistence type="predicted"/>